<dbReference type="RefSeq" id="WP_175223662.1">
    <property type="nucleotide sequence ID" value="NZ_CABWIL020000060.1"/>
</dbReference>
<accession>A0A6J5JTM4</accession>
<protein>
    <submittedName>
        <fullName evidence="1">Uncharacterized protein</fullName>
    </submittedName>
</protein>
<sequence length="218" mass="24311">MKGNNAFASGKSAVALGRLETLHSLGRRPDMAAGFPEDMPFLTFPLTASEARCLPQDVRKANFGLGHMELADRMLMTMRLQLEGTQLYWIAEMTDPELWAAIDMWRKYGRVPFALKVKNGGGWSVVFGGMDFSNKPLTDEKYRAGPQRVASTYDWHEMAGLVTGFIQTHATTDIPGVPLEHVFASALLTEQYEEVAREEPLVKKLVTVRAGQWSYILG</sequence>
<evidence type="ECO:0000313" key="1">
    <source>
        <dbReference type="EMBL" id="CAB3975264.1"/>
    </source>
</evidence>
<dbReference type="Proteomes" id="UP000494301">
    <property type="component" value="Unassembled WGS sequence"/>
</dbReference>
<dbReference type="AlphaFoldDB" id="A0A6J5JTM4"/>
<organism evidence="1 2">
    <name type="scientific">Burkholderia aenigmatica</name>
    <dbReference type="NCBI Taxonomy" id="2015348"/>
    <lineage>
        <taxon>Bacteria</taxon>
        <taxon>Pseudomonadati</taxon>
        <taxon>Pseudomonadota</taxon>
        <taxon>Betaproteobacteria</taxon>
        <taxon>Burkholderiales</taxon>
        <taxon>Burkholderiaceae</taxon>
        <taxon>Burkholderia</taxon>
        <taxon>Burkholderia cepacia complex</taxon>
    </lineage>
</organism>
<proteinExistence type="predicted"/>
<evidence type="ECO:0000313" key="2">
    <source>
        <dbReference type="Proteomes" id="UP000494301"/>
    </source>
</evidence>
<gene>
    <name evidence="1" type="ORF">BLA3211_08403</name>
</gene>
<name>A0A6J5JTM4_9BURK</name>
<dbReference type="EMBL" id="CABWIL020000060">
    <property type="protein sequence ID" value="CAB3975264.1"/>
    <property type="molecule type" value="Genomic_DNA"/>
</dbReference>
<reference evidence="1 2" key="1">
    <citation type="submission" date="2020-04" db="EMBL/GenBank/DDBJ databases">
        <authorList>
            <person name="Depoorter E."/>
        </authorList>
    </citation>
    <scope>NUCLEOTIDE SEQUENCE [LARGE SCALE GENOMIC DNA]</scope>
    <source>
        <strain evidence="1 2">BCC0217</strain>
    </source>
</reference>